<sequence length="86" mass="9930">MLYLMPLRLLKILHSWSAHLQCKKRWLIVSVCSPRKYIWSIVEILSLLGYPVLGQPRLPLTIQRSLLCRASLQSISTPWPAVHLVV</sequence>
<protein>
    <submittedName>
        <fullName evidence="1">Putative ovule protein</fullName>
    </submittedName>
</protein>
<reference evidence="1" key="1">
    <citation type="submission" date="2015-12" db="EMBL/GenBank/DDBJ databases">
        <title>Gene expression during late stages of embryo sac development: a critical building block for successful pollen-pistil interactions.</title>
        <authorList>
            <person name="Liu Y."/>
            <person name="Joly V."/>
            <person name="Sabar M."/>
            <person name="Matton D.P."/>
        </authorList>
    </citation>
    <scope>NUCLEOTIDE SEQUENCE</scope>
</reference>
<evidence type="ECO:0000313" key="1">
    <source>
        <dbReference type="EMBL" id="JAP09010.1"/>
    </source>
</evidence>
<dbReference type="EMBL" id="GEDG01035843">
    <property type="protein sequence ID" value="JAP09010.1"/>
    <property type="molecule type" value="Transcribed_RNA"/>
</dbReference>
<name>A0A0V0GL66_SOLCH</name>
<dbReference type="AlphaFoldDB" id="A0A0V0GL66"/>
<organism evidence="1">
    <name type="scientific">Solanum chacoense</name>
    <name type="common">Chaco potato</name>
    <dbReference type="NCBI Taxonomy" id="4108"/>
    <lineage>
        <taxon>Eukaryota</taxon>
        <taxon>Viridiplantae</taxon>
        <taxon>Streptophyta</taxon>
        <taxon>Embryophyta</taxon>
        <taxon>Tracheophyta</taxon>
        <taxon>Spermatophyta</taxon>
        <taxon>Magnoliopsida</taxon>
        <taxon>eudicotyledons</taxon>
        <taxon>Gunneridae</taxon>
        <taxon>Pentapetalae</taxon>
        <taxon>asterids</taxon>
        <taxon>lamiids</taxon>
        <taxon>Solanales</taxon>
        <taxon>Solanaceae</taxon>
        <taxon>Solanoideae</taxon>
        <taxon>Solaneae</taxon>
        <taxon>Solanum</taxon>
    </lineage>
</organism>
<accession>A0A0V0GL66</accession>
<proteinExistence type="predicted"/>